<dbReference type="EMBL" id="CP070608">
    <property type="protein sequence ID" value="QSE98896.1"/>
    <property type="molecule type" value="Genomic_DNA"/>
</dbReference>
<proteinExistence type="predicted"/>
<sequence>MKKLLIFSAVLLVAFPLLGQRYKDVHPLLAKASDEEALSILKSYIIEDLDHPNANFRLALIYEKRYLESDPITEYERAMANANEAKLRFTKAAAVVDDREVSKNEGYYVEFATGFDSKGRPIVSYNTINQKIRNAYDSAKLFTEKMPQIYEYFTRSVDYHDRAIKLFNEINGQFNSRDKLLLLHNTNLQFKLEDLISDYDSSIVNLDKYLAAGKGYDPDHFNQSYKIKEIDTYRLQGLLTSPNFLTKNIEIWNYKKWAQEVIKEVETEVQTLRTQLNAAELELSNKLKPMSPLVSIPDYTPYQLDNKLIFELVKYDAQSLPLALLKYKQHKQDLIYQLGQVNDRDTTGSDQVYLVNLGELIYKSKDADSLIQIVESRVNEENYEKYESFFHTHYKGLPGINQFVTDEKKLVTDSKNTGVNEMLSTLNSLSENNVKNASISYKRSNISLTPQKLISLDSLNSEPLTIAIAENADGSKYLSGVQKQKDNSVLAFLLKTDANNRIKWYKEYDMSEVGGGINEVGGMAITPEGCAIMIRTKGVSGMSNTLYYVNENGEEIFKKPLDLPLYPREIKYIEATNAFVMVYKGATIKQSINTKEAAQLISVNILGDVLWSQTFEYAGTIVDLLTLDKGFMLVGNYSEITDEEGKNYRTRIASGQTIAFAARFGNNGKMISVQPVESTGNYFINDVIKVNDKIINLLGKSGTIETPESKNVHIIVNYGPDILHSDI</sequence>
<evidence type="ECO:0000313" key="2">
    <source>
        <dbReference type="EMBL" id="QSE98896.1"/>
    </source>
</evidence>
<reference evidence="2" key="1">
    <citation type="submission" date="2021-02" db="EMBL/GenBank/DDBJ databases">
        <title>Fulvivirga sp. S481 isolated from sea water.</title>
        <authorList>
            <person name="Bae S.S."/>
            <person name="Baek K."/>
        </authorList>
    </citation>
    <scope>NUCLEOTIDE SEQUENCE</scope>
    <source>
        <strain evidence="2">S481</strain>
    </source>
</reference>
<dbReference type="AlphaFoldDB" id="A0A974WI78"/>
<dbReference type="RefSeq" id="WP_205723410.1">
    <property type="nucleotide sequence ID" value="NZ_CP070608.1"/>
</dbReference>
<feature type="coiled-coil region" evidence="1">
    <location>
        <begin position="255"/>
        <end position="282"/>
    </location>
</feature>
<evidence type="ECO:0000256" key="1">
    <source>
        <dbReference type="SAM" id="Coils"/>
    </source>
</evidence>
<name>A0A974WI78_9BACT</name>
<organism evidence="2 3">
    <name type="scientific">Fulvivirga lutea</name>
    <dbReference type="NCBI Taxonomy" id="2810512"/>
    <lineage>
        <taxon>Bacteria</taxon>
        <taxon>Pseudomonadati</taxon>
        <taxon>Bacteroidota</taxon>
        <taxon>Cytophagia</taxon>
        <taxon>Cytophagales</taxon>
        <taxon>Fulvivirgaceae</taxon>
        <taxon>Fulvivirga</taxon>
    </lineage>
</organism>
<keyword evidence="3" id="KW-1185">Reference proteome</keyword>
<keyword evidence="1" id="KW-0175">Coiled coil</keyword>
<evidence type="ECO:0000313" key="3">
    <source>
        <dbReference type="Proteomes" id="UP000662783"/>
    </source>
</evidence>
<dbReference type="Proteomes" id="UP000662783">
    <property type="component" value="Chromosome"/>
</dbReference>
<accession>A0A974WI78</accession>
<gene>
    <name evidence="2" type="ORF">JR347_07390</name>
</gene>
<protein>
    <submittedName>
        <fullName evidence="2">Uncharacterized protein</fullName>
    </submittedName>
</protein>
<dbReference type="KEGG" id="fuv:JR347_07390"/>